<dbReference type="OrthoDB" id="2940247at2759"/>
<keyword evidence="1" id="KW-0695">RNA-directed DNA polymerase</keyword>
<name>A0A8H7CP77_9AGAR</name>
<keyword evidence="2" id="KW-1185">Reference proteome</keyword>
<dbReference type="Proteomes" id="UP000620124">
    <property type="component" value="Unassembled WGS sequence"/>
</dbReference>
<evidence type="ECO:0000313" key="1">
    <source>
        <dbReference type="EMBL" id="KAF7345055.1"/>
    </source>
</evidence>
<reference evidence="1" key="1">
    <citation type="submission" date="2020-05" db="EMBL/GenBank/DDBJ databases">
        <title>Mycena genomes resolve the evolution of fungal bioluminescence.</title>
        <authorList>
            <person name="Tsai I.J."/>
        </authorList>
    </citation>
    <scope>NUCLEOTIDE SEQUENCE</scope>
    <source>
        <strain evidence="1">CCC161011</strain>
    </source>
</reference>
<gene>
    <name evidence="1" type="ORF">MVEN_01668600</name>
</gene>
<comment type="caution">
    <text evidence="1">The sequence shown here is derived from an EMBL/GenBank/DDBJ whole genome shotgun (WGS) entry which is preliminary data.</text>
</comment>
<organism evidence="1 2">
    <name type="scientific">Mycena venus</name>
    <dbReference type="NCBI Taxonomy" id="2733690"/>
    <lineage>
        <taxon>Eukaryota</taxon>
        <taxon>Fungi</taxon>
        <taxon>Dikarya</taxon>
        <taxon>Basidiomycota</taxon>
        <taxon>Agaricomycotina</taxon>
        <taxon>Agaricomycetes</taxon>
        <taxon>Agaricomycetidae</taxon>
        <taxon>Agaricales</taxon>
        <taxon>Marasmiineae</taxon>
        <taxon>Mycenaceae</taxon>
        <taxon>Mycena</taxon>
    </lineage>
</organism>
<keyword evidence="1" id="KW-0808">Transferase</keyword>
<accession>A0A8H7CP77</accession>
<proteinExistence type="predicted"/>
<keyword evidence="1" id="KW-0548">Nucleotidyltransferase</keyword>
<protein>
    <submittedName>
        <fullName evidence="1">Reverse transcriptase domain-containing protein</fullName>
    </submittedName>
</protein>
<dbReference type="EMBL" id="JACAZI010000014">
    <property type="protein sequence ID" value="KAF7345055.1"/>
    <property type="molecule type" value="Genomic_DNA"/>
</dbReference>
<evidence type="ECO:0000313" key="2">
    <source>
        <dbReference type="Proteomes" id="UP000620124"/>
    </source>
</evidence>
<dbReference type="GO" id="GO:0003964">
    <property type="term" value="F:RNA-directed DNA polymerase activity"/>
    <property type="evidence" value="ECO:0007669"/>
    <property type="project" value="UniProtKB-KW"/>
</dbReference>
<dbReference type="AlphaFoldDB" id="A0A8H7CP77"/>
<sequence length="410" mass="45224">MKVGMFGKGGGNKRAYVSARKPKWTIYRPLPSVIPTLHIGDHVVELVFEFKCVGIWFTSIHKNIFYRHYDIKASKARGTSNVIFGLKHRIGSLPVREGLQLYMARVDCYLISGCELALDTDTSLLDDLMEVQHSFLRRLLGLNSHSMLAVLFTETGQMPIRIRRLLLALGRLQYLLEFDDRRVARSALLDSIALLCEGKSGWATDLAILLRHLPTAVAVTPDDLLCSKTFEGLAQKIVGIVDEDLQRDIDRLVKTHLLCNCLETGEGRAFRLVTRCLRHYLVDVAVPAHCKAITGLLLGDHNLTAKTLGCRNALITGALPVPPVPPTSTPSPPGPPVPPTKSCVGVFVKFGPFTVTAFTTHTSFGSSRPTGSSYRVAKSSSTRGILTCNVAQLDLCYNVRITIHRNIQNL</sequence>